<accession>A0ABP7E2D0</accession>
<proteinExistence type="predicted"/>
<evidence type="ECO:0000313" key="1">
    <source>
        <dbReference type="EMBL" id="GAA3713317.1"/>
    </source>
</evidence>
<keyword evidence="2" id="KW-1185">Reference proteome</keyword>
<reference evidence="2" key="1">
    <citation type="journal article" date="2019" name="Int. J. Syst. Evol. Microbiol.">
        <title>The Global Catalogue of Microorganisms (GCM) 10K type strain sequencing project: providing services to taxonomists for standard genome sequencing and annotation.</title>
        <authorList>
            <consortium name="The Broad Institute Genomics Platform"/>
            <consortium name="The Broad Institute Genome Sequencing Center for Infectious Disease"/>
            <person name="Wu L."/>
            <person name="Ma J."/>
        </authorList>
    </citation>
    <scope>NUCLEOTIDE SEQUENCE [LARGE SCALE GENOMIC DNA]</scope>
    <source>
        <strain evidence="2">JCM 16904</strain>
    </source>
</reference>
<gene>
    <name evidence="1" type="ORF">GCM10022224_093570</name>
</gene>
<name>A0ABP7E2D0_9ACTN</name>
<evidence type="ECO:0000313" key="2">
    <source>
        <dbReference type="Proteomes" id="UP001500902"/>
    </source>
</evidence>
<dbReference type="Proteomes" id="UP001500902">
    <property type="component" value="Unassembled WGS sequence"/>
</dbReference>
<protein>
    <submittedName>
        <fullName evidence="1">Uncharacterized protein</fullName>
    </submittedName>
</protein>
<comment type="caution">
    <text evidence="1">The sequence shown here is derived from an EMBL/GenBank/DDBJ whole genome shotgun (WGS) entry which is preliminary data.</text>
</comment>
<organism evidence="1 2">
    <name type="scientific">Nonomuraea antimicrobica</name>
    <dbReference type="NCBI Taxonomy" id="561173"/>
    <lineage>
        <taxon>Bacteria</taxon>
        <taxon>Bacillati</taxon>
        <taxon>Actinomycetota</taxon>
        <taxon>Actinomycetes</taxon>
        <taxon>Streptosporangiales</taxon>
        <taxon>Streptosporangiaceae</taxon>
        <taxon>Nonomuraea</taxon>
    </lineage>
</organism>
<dbReference type="EMBL" id="BAAAZP010000220">
    <property type="protein sequence ID" value="GAA3713317.1"/>
    <property type="molecule type" value="Genomic_DNA"/>
</dbReference>
<sequence length="131" mass="13949">MLAPVARAWYECWPRPAAALYKPSTGAGEDLVQAALACVQEKRSRISAQLIAAWAAGATELLTTEVRPLAREVGASACQRAPIPTKTQPWSCSMNIRSGSPNSWLITFSRTAAVGARLGDGVPRARLGSEQ</sequence>